<gene>
    <name evidence="3" type="primary">zgc:162472</name>
</gene>
<dbReference type="GO" id="GO:0000126">
    <property type="term" value="C:transcription factor TFIIIB complex"/>
    <property type="evidence" value="ECO:0007669"/>
    <property type="project" value="TreeGrafter"/>
</dbReference>
<dbReference type="Proteomes" id="UP000472263">
    <property type="component" value="Chromosome 12"/>
</dbReference>
<feature type="compositionally biased region" description="Polar residues" evidence="1">
    <location>
        <begin position="21"/>
        <end position="35"/>
    </location>
</feature>
<evidence type="ECO:0000259" key="2">
    <source>
        <dbReference type="SMART" id="SM00717"/>
    </source>
</evidence>
<dbReference type="AlphaFoldDB" id="A0A667YTY9"/>
<dbReference type="CDD" id="cd00167">
    <property type="entry name" value="SANT"/>
    <property type="match status" value="1"/>
</dbReference>
<dbReference type="Pfam" id="PF15963">
    <property type="entry name" value="Myb_DNA-bind_7"/>
    <property type="match status" value="1"/>
</dbReference>
<name>A0A667YTY9_9TELE</name>
<evidence type="ECO:0000313" key="4">
    <source>
        <dbReference type="Proteomes" id="UP000472263"/>
    </source>
</evidence>
<feature type="region of interest" description="Disordered" evidence="1">
    <location>
        <begin position="250"/>
        <end position="290"/>
    </location>
</feature>
<evidence type="ECO:0000256" key="1">
    <source>
        <dbReference type="SAM" id="MobiDB-lite"/>
    </source>
</evidence>
<keyword evidence="4" id="KW-1185">Reference proteome</keyword>
<feature type="compositionally biased region" description="Acidic residues" evidence="1">
    <location>
        <begin position="276"/>
        <end position="288"/>
    </location>
</feature>
<dbReference type="InterPro" id="IPR039467">
    <property type="entry name" value="TFIIIB_B''_Myb"/>
</dbReference>
<reference evidence="3" key="2">
    <citation type="submission" date="2025-08" db="UniProtKB">
        <authorList>
            <consortium name="Ensembl"/>
        </authorList>
    </citation>
    <scope>IDENTIFICATION</scope>
</reference>
<sequence>MLRRSRISVRPNVSVAGRTGALTTPQDAPPQNQGASDIPAEGNEEHTATAETKEPTRRKRFSVKPKVAPRTWTSVRTPKSSVKAASEAQAPGPDPDKPTTSSQKETTVAQELQSQGRQKPSGESRQPKMQPTLSSPPPPSPTAVSPAEDTAEEAPLPSDKGKKSESSQARDVPPKPPDKIPPSLPEKEALEISERAETLVSRSSKSGSHLPAPRMSLSRLLNDPVDLQRLAKARKLRELLRHEMDKEKKDKALTFMESPERAQEPEILPETASQTMEDEEEVEAEEEKDQPLMAPRVKVAEDGSLIIDEESLTVEVQRSEGANPVEERDTVFERGTTTTYSSFRKGTYTKPWSSEETDMFFVAVSMVGTDFSMICQLFPHRARSEIKNKFKKEERENAWRIDKAFSKYLSRKPPHCLFSACIVFSLKL</sequence>
<dbReference type="InterPro" id="IPR009057">
    <property type="entry name" value="Homeodomain-like_sf"/>
</dbReference>
<dbReference type="Ensembl" id="ENSMMDT00005034799.1">
    <property type="protein sequence ID" value="ENSMMDP00005034055.1"/>
    <property type="gene ID" value="ENSMMDG00005016025.1"/>
</dbReference>
<evidence type="ECO:0000313" key="3">
    <source>
        <dbReference type="Ensembl" id="ENSMMDP00005034055.1"/>
    </source>
</evidence>
<feature type="compositionally biased region" description="Polar residues" evidence="1">
    <location>
        <begin position="71"/>
        <end position="80"/>
    </location>
</feature>
<feature type="compositionally biased region" description="Basic and acidic residues" evidence="1">
    <location>
        <begin position="250"/>
        <end position="264"/>
    </location>
</feature>
<dbReference type="SMART" id="SM00717">
    <property type="entry name" value="SANT"/>
    <property type="match status" value="1"/>
</dbReference>
<feature type="compositionally biased region" description="Basic and acidic residues" evidence="1">
    <location>
        <begin position="43"/>
        <end position="55"/>
    </location>
</feature>
<feature type="compositionally biased region" description="Polar residues" evidence="1">
    <location>
        <begin position="98"/>
        <end position="119"/>
    </location>
</feature>
<reference evidence="3" key="3">
    <citation type="submission" date="2025-09" db="UniProtKB">
        <authorList>
            <consortium name="Ensembl"/>
        </authorList>
    </citation>
    <scope>IDENTIFICATION</scope>
</reference>
<dbReference type="Gene3D" id="1.10.10.60">
    <property type="entry name" value="Homeodomain-like"/>
    <property type="match status" value="1"/>
</dbReference>
<dbReference type="GeneTree" id="ENSGT00390000012762"/>
<dbReference type="PANTHER" id="PTHR22929:SF0">
    <property type="entry name" value="TRANSCRIPTION FACTOR TFIIIB COMPONENT B'' HOMOLOG"/>
    <property type="match status" value="1"/>
</dbReference>
<dbReference type="PANTHER" id="PTHR22929">
    <property type="entry name" value="RNA POLYMERASE III TRANSCRIPTION INITIATION FACTOR B"/>
    <property type="match status" value="1"/>
</dbReference>
<dbReference type="InterPro" id="IPR001005">
    <property type="entry name" value="SANT/Myb"/>
</dbReference>
<proteinExistence type="predicted"/>
<organism evidence="3 4">
    <name type="scientific">Myripristis murdjan</name>
    <name type="common">pinecone soldierfish</name>
    <dbReference type="NCBI Taxonomy" id="586833"/>
    <lineage>
        <taxon>Eukaryota</taxon>
        <taxon>Metazoa</taxon>
        <taxon>Chordata</taxon>
        <taxon>Craniata</taxon>
        <taxon>Vertebrata</taxon>
        <taxon>Euteleostomi</taxon>
        <taxon>Actinopterygii</taxon>
        <taxon>Neopterygii</taxon>
        <taxon>Teleostei</taxon>
        <taxon>Neoteleostei</taxon>
        <taxon>Acanthomorphata</taxon>
        <taxon>Holocentriformes</taxon>
        <taxon>Holocentridae</taxon>
        <taxon>Myripristis</taxon>
    </lineage>
</organism>
<feature type="region of interest" description="Disordered" evidence="1">
    <location>
        <begin position="1"/>
        <end position="218"/>
    </location>
</feature>
<accession>A0A667YTY9</accession>
<dbReference type="GO" id="GO:0001156">
    <property type="term" value="F:TFIIIC-class transcription factor complex binding"/>
    <property type="evidence" value="ECO:0007669"/>
    <property type="project" value="TreeGrafter"/>
</dbReference>
<reference evidence="3" key="1">
    <citation type="submission" date="2019-06" db="EMBL/GenBank/DDBJ databases">
        <authorList>
            <consortium name="Wellcome Sanger Institute Data Sharing"/>
        </authorList>
    </citation>
    <scope>NUCLEOTIDE SEQUENCE [LARGE SCALE GENOMIC DNA]</scope>
</reference>
<feature type="compositionally biased region" description="Basic and acidic residues" evidence="1">
    <location>
        <begin position="185"/>
        <end position="197"/>
    </location>
</feature>
<feature type="domain" description="Myb-like" evidence="2">
    <location>
        <begin position="348"/>
        <end position="396"/>
    </location>
</feature>
<dbReference type="SUPFAM" id="SSF46689">
    <property type="entry name" value="Homeodomain-like"/>
    <property type="match status" value="1"/>
</dbReference>
<dbReference type="GO" id="GO:0070898">
    <property type="term" value="P:RNA polymerase III preinitiation complex assembly"/>
    <property type="evidence" value="ECO:0007669"/>
    <property type="project" value="TreeGrafter"/>
</dbReference>
<protein>
    <recommendedName>
        <fullName evidence="2">Myb-like domain-containing protein</fullName>
    </recommendedName>
</protein>